<comment type="caution">
    <text evidence="2">The sequence shown here is derived from an EMBL/GenBank/DDBJ whole genome shotgun (WGS) entry which is preliminary data.</text>
</comment>
<evidence type="ECO:0000259" key="1">
    <source>
        <dbReference type="Pfam" id="PF18476"/>
    </source>
</evidence>
<name>A0AB38BRB4_PSESX</name>
<dbReference type="InterPro" id="IPR041578">
    <property type="entry name" value="PIN_8"/>
</dbReference>
<dbReference type="AlphaFoldDB" id="A0AB38BRB4"/>
<reference evidence="2 3" key="1">
    <citation type="submission" date="2016-10" db="EMBL/GenBank/DDBJ databases">
        <authorList>
            <person name="Varghese N."/>
            <person name="Submissions S."/>
        </authorList>
    </citation>
    <scope>NUCLEOTIDE SEQUENCE [LARGE SCALE GENOMIC DNA]</scope>
    <source>
        <strain evidence="2 3">BS0292</strain>
    </source>
</reference>
<organism evidence="2 3">
    <name type="scientific">Pseudomonas syringae</name>
    <dbReference type="NCBI Taxonomy" id="317"/>
    <lineage>
        <taxon>Bacteria</taxon>
        <taxon>Pseudomonadati</taxon>
        <taxon>Pseudomonadota</taxon>
        <taxon>Gammaproteobacteria</taxon>
        <taxon>Pseudomonadales</taxon>
        <taxon>Pseudomonadaceae</taxon>
        <taxon>Pseudomonas</taxon>
    </lineage>
</organism>
<gene>
    <name evidence="2" type="ORF">SAMN05444065_104340</name>
</gene>
<proteinExistence type="predicted"/>
<dbReference type="Proteomes" id="UP000183083">
    <property type="component" value="Unassembled WGS sequence"/>
</dbReference>
<dbReference type="RefSeq" id="WP_074907961.1">
    <property type="nucleotide sequence ID" value="NZ_FOVV01000004.1"/>
</dbReference>
<dbReference type="EMBL" id="FOVV01000004">
    <property type="protein sequence ID" value="SFN89332.1"/>
    <property type="molecule type" value="Genomic_DNA"/>
</dbReference>
<protein>
    <recommendedName>
        <fullName evidence="1">PIN like domain-containing protein</fullName>
    </recommendedName>
</protein>
<accession>A0AB38BRB4</accession>
<sequence>MKSLFKSFLAPSPVEVEKAWLSDDTIFIFDTNVLLNLYGFEEQTREDFFSMVDRLGNRIFVPYHVGLEYNLQRLSVIRNEKKTFRELNSVTETLQKKLTKDLDNLRLKEKFPEVSRLSQELTTDIQLAIAKFNSSIEPWDKKQPDVRSEDNILNLIDKFSDGRIGNPPADQKWLDDLYTEGADRYVNKIPPGFLDTSKDSDNQEPTFRHNNLTYQRKYGDLIIWKQILNEAARASVKNVYFITDDAKDDWWAKIDSGGKKIIGPHEALRSEIYSLPLVETFHMYSTSDFLEVGGKFLDIKINISSIEDANTKHTQPDETDLDIGLSLEEIELLSKAMTQWPIYKKNKLRKSPFSVNKHELLSNTLEDSKFKFPYYKANNRSNFTSENSPSYSAIESIRQAVENEVAQQLYNKAMKDTLKEFRAGLDNTDTDTDENLNGK</sequence>
<evidence type="ECO:0000313" key="2">
    <source>
        <dbReference type="EMBL" id="SFN89332.1"/>
    </source>
</evidence>
<evidence type="ECO:0000313" key="3">
    <source>
        <dbReference type="Proteomes" id="UP000183083"/>
    </source>
</evidence>
<dbReference type="Pfam" id="PF18476">
    <property type="entry name" value="PIN_8"/>
    <property type="match status" value="1"/>
</dbReference>
<feature type="domain" description="PIN like" evidence="1">
    <location>
        <begin position="26"/>
        <end position="260"/>
    </location>
</feature>